<sequence>MLTSSMVISLFEWKSAWGRRGASSDAVEHPGAHSHPGILPWNDEHASEEEAPEFPDEEQRKDIRQQVAHAWFGMAGFLPGGPMQKFDSLLWRWLTPRERFLSCLGSEQAAAWFPRTWKAATLLAVMVTLALLMPWLEERLPTGDPAFWMLSTFVALTVFVVHSGWPGRDSGFQPWLEQMHTADLGHFPAFAVLPVTAGEWMRAAMKEWTLRSAWFALLWTIAILCGAKGLSPEVSSSWLMAYASVPWLVLATWFPLSMVHRMISAVSGAAFRSHGITRVLPALVAGLMSLIAGGATVFAIGKEMPLVAFTTIAVAALSGTFSLWQTRRRCSGMRLDIKPRMPA</sequence>
<feature type="transmembrane region" description="Helical" evidence="2">
    <location>
        <begin position="306"/>
        <end position="324"/>
    </location>
</feature>
<organism evidence="3 4">
    <name type="scientific">Luteolibacter flavescens</name>
    <dbReference type="NCBI Taxonomy" id="1859460"/>
    <lineage>
        <taxon>Bacteria</taxon>
        <taxon>Pseudomonadati</taxon>
        <taxon>Verrucomicrobiota</taxon>
        <taxon>Verrucomicrobiia</taxon>
        <taxon>Verrucomicrobiales</taxon>
        <taxon>Verrucomicrobiaceae</taxon>
        <taxon>Luteolibacter</taxon>
    </lineage>
</organism>
<keyword evidence="2" id="KW-1133">Transmembrane helix</keyword>
<dbReference type="Proteomes" id="UP001207930">
    <property type="component" value="Unassembled WGS sequence"/>
</dbReference>
<evidence type="ECO:0000313" key="3">
    <source>
        <dbReference type="EMBL" id="MCW1883516.1"/>
    </source>
</evidence>
<feature type="transmembrane region" description="Helical" evidence="2">
    <location>
        <begin position="279"/>
        <end position="300"/>
    </location>
</feature>
<feature type="region of interest" description="Disordered" evidence="1">
    <location>
        <begin position="24"/>
        <end position="60"/>
    </location>
</feature>
<reference evidence="3 4" key="1">
    <citation type="submission" date="2022-10" db="EMBL/GenBank/DDBJ databases">
        <title>Luteolibacter flavescens strain MCCC 1K03193, whole genome shotgun sequencing project.</title>
        <authorList>
            <person name="Zhao G."/>
            <person name="Shen L."/>
        </authorList>
    </citation>
    <scope>NUCLEOTIDE SEQUENCE [LARGE SCALE GENOMIC DNA]</scope>
    <source>
        <strain evidence="3 4">MCCC 1K03193</strain>
    </source>
</reference>
<dbReference type="RefSeq" id="WP_264499475.1">
    <property type="nucleotide sequence ID" value="NZ_JAPDDS010000001.1"/>
</dbReference>
<proteinExistence type="predicted"/>
<feature type="transmembrane region" description="Helical" evidence="2">
    <location>
        <begin position="116"/>
        <end position="135"/>
    </location>
</feature>
<protein>
    <submittedName>
        <fullName evidence="3">Uncharacterized protein</fullName>
    </submittedName>
</protein>
<keyword evidence="2" id="KW-0472">Membrane</keyword>
<evidence type="ECO:0000256" key="2">
    <source>
        <dbReference type="SAM" id="Phobius"/>
    </source>
</evidence>
<feature type="transmembrane region" description="Helical" evidence="2">
    <location>
        <begin position="147"/>
        <end position="165"/>
    </location>
</feature>
<keyword evidence="4" id="KW-1185">Reference proteome</keyword>
<keyword evidence="2" id="KW-0812">Transmembrane</keyword>
<accession>A0ABT3FIX6</accession>
<feature type="compositionally biased region" description="Acidic residues" evidence="1">
    <location>
        <begin position="46"/>
        <end position="56"/>
    </location>
</feature>
<evidence type="ECO:0000313" key="4">
    <source>
        <dbReference type="Proteomes" id="UP001207930"/>
    </source>
</evidence>
<dbReference type="EMBL" id="JAPDDS010000001">
    <property type="protein sequence ID" value="MCW1883516.1"/>
    <property type="molecule type" value="Genomic_DNA"/>
</dbReference>
<feature type="transmembrane region" description="Helical" evidence="2">
    <location>
        <begin position="213"/>
        <end position="231"/>
    </location>
</feature>
<feature type="transmembrane region" description="Helical" evidence="2">
    <location>
        <begin position="237"/>
        <end position="259"/>
    </location>
</feature>
<gene>
    <name evidence="3" type="ORF">OKA04_02175</name>
</gene>
<name>A0ABT3FIX6_9BACT</name>
<evidence type="ECO:0000256" key="1">
    <source>
        <dbReference type="SAM" id="MobiDB-lite"/>
    </source>
</evidence>
<comment type="caution">
    <text evidence="3">The sequence shown here is derived from an EMBL/GenBank/DDBJ whole genome shotgun (WGS) entry which is preliminary data.</text>
</comment>